<dbReference type="AlphaFoldDB" id="A7VM46"/>
<dbReference type="InterPro" id="IPR011009">
    <property type="entry name" value="Kinase-like_dom_sf"/>
</dbReference>
<feature type="domain" description="Protein kinase" evidence="21">
    <location>
        <begin position="313"/>
        <end position="596"/>
    </location>
</feature>
<feature type="chain" id="PRO_5002715280" description="non-specific serine/threonine protein kinase" evidence="20">
    <location>
        <begin position="33"/>
        <end position="638"/>
    </location>
</feature>
<proteinExistence type="evidence at transcript level"/>
<feature type="signal peptide" evidence="20">
    <location>
        <begin position="1"/>
        <end position="32"/>
    </location>
</feature>
<dbReference type="Pfam" id="PF00560">
    <property type="entry name" value="LRR_1"/>
    <property type="match status" value="3"/>
</dbReference>
<dbReference type="Gene3D" id="3.30.200.20">
    <property type="entry name" value="Phosphorylase Kinase, domain 1"/>
    <property type="match status" value="1"/>
</dbReference>
<keyword evidence="22" id="KW-0675">Receptor</keyword>
<evidence type="ECO:0000256" key="12">
    <source>
        <dbReference type="ARBA" id="ARBA00022840"/>
    </source>
</evidence>
<dbReference type="GO" id="GO:0004674">
    <property type="term" value="F:protein serine/threonine kinase activity"/>
    <property type="evidence" value="ECO:0007669"/>
    <property type="project" value="UniProtKB-KW"/>
</dbReference>
<evidence type="ECO:0000313" key="22">
    <source>
        <dbReference type="EMBL" id="BAF79963.1"/>
    </source>
</evidence>
<dbReference type="PANTHER" id="PTHR48006:SF102">
    <property type="entry name" value="LEUCINE-RICH REPEAT-CONTAINING PROTEIN DDB_G0281931-RELATED"/>
    <property type="match status" value="1"/>
</dbReference>
<reference evidence="22" key="1">
    <citation type="journal article" date="2007" name="Gene">
        <title>Multiple receptor-like kinase cDNAs from liverwort Marchantia polymorpha and two charophycean green algae, Closterium ehrenbergii and Nitella axillaris: Extensive gene duplications and gene shufflings in the early evolution of streptophytes.</title>
        <authorList>
            <person name="Sasaki G."/>
            <person name="Katoh K."/>
            <person name="Hirose N."/>
            <person name="Suga H."/>
            <person name="Kuma K."/>
            <person name="Miyata T."/>
            <person name="Su Z.H."/>
        </authorList>
    </citation>
    <scope>NUCLEOTIDE SEQUENCE</scope>
    <source>
        <strain evidence="22">NIES-228</strain>
    </source>
</reference>
<comment type="catalytic activity">
    <reaction evidence="17">
        <text>L-seryl-[protein] + ATP = O-phospho-L-seryl-[protein] + ADP + H(+)</text>
        <dbReference type="Rhea" id="RHEA:17989"/>
        <dbReference type="Rhea" id="RHEA-COMP:9863"/>
        <dbReference type="Rhea" id="RHEA-COMP:11604"/>
        <dbReference type="ChEBI" id="CHEBI:15378"/>
        <dbReference type="ChEBI" id="CHEBI:29999"/>
        <dbReference type="ChEBI" id="CHEBI:30616"/>
        <dbReference type="ChEBI" id="CHEBI:83421"/>
        <dbReference type="ChEBI" id="CHEBI:456216"/>
        <dbReference type="EC" id="2.7.11.1"/>
    </reaction>
</comment>
<dbReference type="InterPro" id="IPR008271">
    <property type="entry name" value="Ser/Thr_kinase_AS"/>
</dbReference>
<accession>A7VM46</accession>
<feature type="binding site" evidence="18">
    <location>
        <position position="341"/>
    </location>
    <ligand>
        <name>ATP</name>
        <dbReference type="ChEBI" id="CHEBI:30616"/>
    </ligand>
</feature>
<dbReference type="GO" id="GO:0005524">
    <property type="term" value="F:ATP binding"/>
    <property type="evidence" value="ECO:0007669"/>
    <property type="project" value="UniProtKB-UniRule"/>
</dbReference>
<feature type="transmembrane region" description="Helical" evidence="19">
    <location>
        <begin position="240"/>
        <end position="266"/>
    </location>
</feature>
<evidence type="ECO:0000256" key="15">
    <source>
        <dbReference type="ARBA" id="ARBA00023180"/>
    </source>
</evidence>
<comment type="subcellular location">
    <subcellularLocation>
        <location evidence="1">Membrane</location>
        <topology evidence="1">Single-pass membrane protein</topology>
    </subcellularLocation>
</comment>
<dbReference type="SUPFAM" id="SSF56112">
    <property type="entry name" value="Protein kinase-like (PK-like)"/>
    <property type="match status" value="1"/>
</dbReference>
<keyword evidence="7 19" id="KW-0812">Transmembrane</keyword>
<evidence type="ECO:0000256" key="1">
    <source>
        <dbReference type="ARBA" id="ARBA00004167"/>
    </source>
</evidence>
<dbReference type="InterPro" id="IPR032675">
    <property type="entry name" value="LRR_dom_sf"/>
</dbReference>
<dbReference type="PROSITE" id="PS50011">
    <property type="entry name" value="PROTEIN_KINASE_DOM"/>
    <property type="match status" value="1"/>
</dbReference>
<evidence type="ECO:0000256" key="4">
    <source>
        <dbReference type="ARBA" id="ARBA00022527"/>
    </source>
</evidence>
<keyword evidence="12 18" id="KW-0067">ATP-binding</keyword>
<evidence type="ECO:0000256" key="10">
    <source>
        <dbReference type="ARBA" id="ARBA00022741"/>
    </source>
</evidence>
<dbReference type="InterPro" id="IPR001611">
    <property type="entry name" value="Leu-rich_rpt"/>
</dbReference>
<evidence type="ECO:0000256" key="13">
    <source>
        <dbReference type="ARBA" id="ARBA00022989"/>
    </source>
</evidence>
<sequence>MTIQTHKIFRSGAMKLALGVLVLLLGADLISCQTGDTPDPLEASYAGDGAFLHKWQAASFTNFPLSFWHSVVGRPCPAPNSVDIPFAGVTCNDRLFTIGVDLSHPSMPAGTPKLEGVLDWNITGVIYLQTLDLSQNNLHGSIPAQMGLAPALRTLNLENNNFTGRLSPMLCYISTLECLHLAGNNLTGPLPDCWKGKFPCPDFEGNNLTITKGVDCLDVDYKSCVSNFTAITAPKTSSGLSVGVVIGIVFGSLAVVAFCVALVIFIRFKQDQRRKELEAERLAQDIETQISTRHFGTLRRFSVDELSKATNGFDEDNLLGEGGFSKVYKGKLEDGKSVAIKRIKEEKKSGGELMFLAEVELISRAVHRNVMHSEGFCVERGECMLVLPFYANGSVASRTQGKEGNPIDWSTRQKIARGAAEGIAYMHTDCNPKLIHRDIKAANVLLDESDEAVIADFGLAKEMDVQESHATTAVKGTIGHIAPEYFISGQCSEKTDVYAFGVFLLELVSGKDVFELTVAPEAEEILLRDWVANMLRDGKLAEFIDKDLVKLGYDEVEAAKMLQVALLCMKPEAADRPMMDDVAKMLSGRALADKWEKWQEEAAKMSGEDVMAVVNTPAIWENTTTGISLEAFNLSGPR</sequence>
<evidence type="ECO:0000256" key="9">
    <source>
        <dbReference type="ARBA" id="ARBA00022737"/>
    </source>
</evidence>
<evidence type="ECO:0000256" key="7">
    <source>
        <dbReference type="ARBA" id="ARBA00022692"/>
    </source>
</evidence>
<dbReference type="PROSITE" id="PS00108">
    <property type="entry name" value="PROTEIN_KINASE_ST"/>
    <property type="match status" value="1"/>
</dbReference>
<keyword evidence="13 19" id="KW-1133">Transmembrane helix</keyword>
<dbReference type="EC" id="2.7.11.1" evidence="3"/>
<dbReference type="PROSITE" id="PS00107">
    <property type="entry name" value="PROTEIN_KINASE_ATP"/>
    <property type="match status" value="1"/>
</dbReference>
<dbReference type="FunFam" id="1.10.510.10:FF:000016">
    <property type="entry name" value="Somatic embryogenesis receptor-like kinase 1"/>
    <property type="match status" value="1"/>
</dbReference>
<dbReference type="EMBL" id="AB306552">
    <property type="protein sequence ID" value="BAF79963.1"/>
    <property type="molecule type" value="mRNA"/>
</dbReference>
<evidence type="ECO:0000256" key="20">
    <source>
        <dbReference type="SAM" id="SignalP"/>
    </source>
</evidence>
<keyword evidence="6" id="KW-0808">Transferase</keyword>
<dbReference type="Gene3D" id="1.10.510.10">
    <property type="entry name" value="Transferase(Phosphotransferase) domain 1"/>
    <property type="match status" value="1"/>
</dbReference>
<evidence type="ECO:0000256" key="18">
    <source>
        <dbReference type="PROSITE-ProRule" id="PRU10141"/>
    </source>
</evidence>
<dbReference type="Gene3D" id="3.80.10.10">
    <property type="entry name" value="Ribonuclease Inhibitor"/>
    <property type="match status" value="1"/>
</dbReference>
<dbReference type="SUPFAM" id="SSF52058">
    <property type="entry name" value="L domain-like"/>
    <property type="match status" value="1"/>
</dbReference>
<keyword evidence="10 18" id="KW-0547">Nucleotide-binding</keyword>
<comment type="similarity">
    <text evidence="2">Belongs to the protein kinase superfamily. Ser/Thr protein kinase family.</text>
</comment>
<evidence type="ECO:0000256" key="2">
    <source>
        <dbReference type="ARBA" id="ARBA00008684"/>
    </source>
</evidence>
<organism evidence="22">
    <name type="scientific">Closterium ehrenbergii</name>
    <name type="common">Green alga</name>
    <dbReference type="NCBI Taxonomy" id="102165"/>
    <lineage>
        <taxon>Eukaryota</taxon>
        <taxon>Viridiplantae</taxon>
        <taxon>Streptophyta</taxon>
        <taxon>Zygnematophyceae</taxon>
        <taxon>Zygnematophycidae</taxon>
        <taxon>Desmidiales</taxon>
        <taxon>Closteriaceae</taxon>
        <taxon>Closterium</taxon>
    </lineage>
</organism>
<evidence type="ECO:0000256" key="8">
    <source>
        <dbReference type="ARBA" id="ARBA00022729"/>
    </source>
</evidence>
<keyword evidence="5" id="KW-0433">Leucine-rich repeat</keyword>
<dbReference type="InterPro" id="IPR051824">
    <property type="entry name" value="LRR_Rcpt-Like_S/T_Kinase"/>
</dbReference>
<evidence type="ECO:0000256" key="3">
    <source>
        <dbReference type="ARBA" id="ARBA00012513"/>
    </source>
</evidence>
<dbReference type="InterPro" id="IPR000719">
    <property type="entry name" value="Prot_kinase_dom"/>
</dbReference>
<evidence type="ECO:0000256" key="17">
    <source>
        <dbReference type="ARBA" id="ARBA00048679"/>
    </source>
</evidence>
<gene>
    <name evidence="22" type="primary">CeRLK1</name>
</gene>
<dbReference type="SMART" id="SM00220">
    <property type="entry name" value="S_TKc"/>
    <property type="match status" value="1"/>
</dbReference>
<dbReference type="FunFam" id="3.30.200.20:FF:000015">
    <property type="entry name" value="Somatic embryogenesis receptor kinase 1"/>
    <property type="match status" value="1"/>
</dbReference>
<dbReference type="Pfam" id="PF07714">
    <property type="entry name" value="PK_Tyr_Ser-Thr"/>
    <property type="match status" value="1"/>
</dbReference>
<dbReference type="InterPro" id="IPR001245">
    <property type="entry name" value="Ser-Thr/Tyr_kinase_cat_dom"/>
</dbReference>
<evidence type="ECO:0000256" key="14">
    <source>
        <dbReference type="ARBA" id="ARBA00023136"/>
    </source>
</evidence>
<evidence type="ECO:0000256" key="6">
    <source>
        <dbReference type="ARBA" id="ARBA00022679"/>
    </source>
</evidence>
<protein>
    <recommendedName>
        <fullName evidence="3">non-specific serine/threonine protein kinase</fullName>
        <ecNumber evidence="3">2.7.11.1</ecNumber>
    </recommendedName>
</protein>
<dbReference type="GO" id="GO:0016020">
    <property type="term" value="C:membrane"/>
    <property type="evidence" value="ECO:0007669"/>
    <property type="project" value="UniProtKB-SubCell"/>
</dbReference>
<evidence type="ECO:0000256" key="11">
    <source>
        <dbReference type="ARBA" id="ARBA00022777"/>
    </source>
</evidence>
<dbReference type="PANTHER" id="PTHR48006">
    <property type="entry name" value="LEUCINE-RICH REPEAT-CONTAINING PROTEIN DDB_G0281931-RELATED"/>
    <property type="match status" value="1"/>
</dbReference>
<evidence type="ECO:0000256" key="19">
    <source>
        <dbReference type="SAM" id="Phobius"/>
    </source>
</evidence>
<evidence type="ECO:0000256" key="5">
    <source>
        <dbReference type="ARBA" id="ARBA00022614"/>
    </source>
</evidence>
<evidence type="ECO:0000256" key="16">
    <source>
        <dbReference type="ARBA" id="ARBA00047899"/>
    </source>
</evidence>
<keyword evidence="4" id="KW-0723">Serine/threonine-protein kinase</keyword>
<keyword evidence="15" id="KW-0325">Glycoprotein</keyword>
<evidence type="ECO:0000259" key="21">
    <source>
        <dbReference type="PROSITE" id="PS50011"/>
    </source>
</evidence>
<name>A7VM46_CLOEH</name>
<keyword evidence="9" id="KW-0677">Repeat</keyword>
<dbReference type="InterPro" id="IPR017441">
    <property type="entry name" value="Protein_kinase_ATP_BS"/>
</dbReference>
<keyword evidence="8 20" id="KW-0732">Signal</keyword>
<comment type="catalytic activity">
    <reaction evidence="16">
        <text>L-threonyl-[protein] + ATP = O-phospho-L-threonyl-[protein] + ADP + H(+)</text>
        <dbReference type="Rhea" id="RHEA:46608"/>
        <dbReference type="Rhea" id="RHEA-COMP:11060"/>
        <dbReference type="Rhea" id="RHEA-COMP:11605"/>
        <dbReference type="ChEBI" id="CHEBI:15378"/>
        <dbReference type="ChEBI" id="CHEBI:30013"/>
        <dbReference type="ChEBI" id="CHEBI:30616"/>
        <dbReference type="ChEBI" id="CHEBI:61977"/>
        <dbReference type="ChEBI" id="CHEBI:456216"/>
        <dbReference type="EC" id="2.7.11.1"/>
    </reaction>
</comment>
<keyword evidence="14 19" id="KW-0472">Membrane</keyword>
<keyword evidence="11 22" id="KW-0418">Kinase</keyword>